<feature type="domain" description="N-acetyltransferase" evidence="2">
    <location>
        <begin position="170"/>
        <end position="304"/>
    </location>
</feature>
<gene>
    <name evidence="3" type="ORF">GCM10022262_03840</name>
</gene>
<dbReference type="EMBL" id="BAABBA010000002">
    <property type="protein sequence ID" value="GAA4286025.1"/>
    <property type="molecule type" value="Genomic_DNA"/>
</dbReference>
<feature type="compositionally biased region" description="Low complexity" evidence="1">
    <location>
        <begin position="52"/>
        <end position="63"/>
    </location>
</feature>
<organism evidence="3 4">
    <name type="scientific">Georgenia daeguensis</name>
    <dbReference type="NCBI Taxonomy" id="908355"/>
    <lineage>
        <taxon>Bacteria</taxon>
        <taxon>Bacillati</taxon>
        <taxon>Actinomycetota</taxon>
        <taxon>Actinomycetes</taxon>
        <taxon>Micrococcales</taxon>
        <taxon>Bogoriellaceae</taxon>
        <taxon>Georgenia</taxon>
    </lineage>
</organism>
<feature type="region of interest" description="Disordered" evidence="1">
    <location>
        <begin position="1"/>
        <end position="65"/>
    </location>
</feature>
<keyword evidence="4" id="KW-1185">Reference proteome</keyword>
<evidence type="ECO:0000256" key="1">
    <source>
        <dbReference type="SAM" id="MobiDB-lite"/>
    </source>
</evidence>
<dbReference type="Gene3D" id="3.40.630.30">
    <property type="match status" value="1"/>
</dbReference>
<evidence type="ECO:0000313" key="3">
    <source>
        <dbReference type="EMBL" id="GAA4286025.1"/>
    </source>
</evidence>
<name>A0ABP8EPT5_9MICO</name>
<comment type="caution">
    <text evidence="3">The sequence shown here is derived from an EMBL/GenBank/DDBJ whole genome shotgun (WGS) entry which is preliminary data.</text>
</comment>
<feature type="compositionally biased region" description="Low complexity" evidence="1">
    <location>
        <begin position="7"/>
        <end position="17"/>
    </location>
</feature>
<feature type="compositionally biased region" description="Pro residues" evidence="1">
    <location>
        <begin position="18"/>
        <end position="51"/>
    </location>
</feature>
<reference evidence="4" key="1">
    <citation type="journal article" date="2019" name="Int. J. Syst. Evol. Microbiol.">
        <title>The Global Catalogue of Microorganisms (GCM) 10K type strain sequencing project: providing services to taxonomists for standard genome sequencing and annotation.</title>
        <authorList>
            <consortium name="The Broad Institute Genomics Platform"/>
            <consortium name="The Broad Institute Genome Sequencing Center for Infectious Disease"/>
            <person name="Wu L."/>
            <person name="Ma J."/>
        </authorList>
    </citation>
    <scope>NUCLEOTIDE SEQUENCE [LARGE SCALE GENOMIC DNA]</scope>
    <source>
        <strain evidence="4">JCM 17459</strain>
    </source>
</reference>
<evidence type="ECO:0000313" key="4">
    <source>
        <dbReference type="Proteomes" id="UP001499841"/>
    </source>
</evidence>
<dbReference type="PROSITE" id="PS51186">
    <property type="entry name" value="GNAT"/>
    <property type="match status" value="1"/>
</dbReference>
<protein>
    <recommendedName>
        <fullName evidence="2">N-acetyltransferase domain-containing protein</fullName>
    </recommendedName>
</protein>
<dbReference type="InterPro" id="IPR000182">
    <property type="entry name" value="GNAT_dom"/>
</dbReference>
<dbReference type="Proteomes" id="UP001499841">
    <property type="component" value="Unassembled WGS sequence"/>
</dbReference>
<dbReference type="SUPFAM" id="SSF55729">
    <property type="entry name" value="Acyl-CoA N-acyltransferases (Nat)"/>
    <property type="match status" value="1"/>
</dbReference>
<evidence type="ECO:0000259" key="2">
    <source>
        <dbReference type="PROSITE" id="PS51186"/>
    </source>
</evidence>
<dbReference type="InterPro" id="IPR016181">
    <property type="entry name" value="Acyl_CoA_acyltransferase"/>
</dbReference>
<dbReference type="Pfam" id="PF00583">
    <property type="entry name" value="Acetyltransf_1"/>
    <property type="match status" value="1"/>
</dbReference>
<accession>A0ABP8EPT5</accession>
<proteinExistence type="predicted"/>
<sequence>MTHVREPGAAAPAAAPGPAMPGPAVPGPAVPGPAVPGPAVPGPAVPGPAAPGPARSSAGAPPAGDWPFLRANAHRWVPLERWEDHGAAAVLLPRGSGRSLVGVGEPAHLADLLAGGPLRGARLSADVEHVMLTRGTWPHLPGSARGALEPGRPWDWLVADVAPRTMLGEERVGELSGPDRLDRVYACLDAGYPERGRRPHDEELTWWGFAGDDGELAGVAGADVPPVHARAGGAGVHLEAVTVLPTRRRSGVAAAMTAALTRWGLGVGPLVHLGIWADNDAARHLYTSLGFTVGHRVENLRVVA</sequence>